<dbReference type="CDD" id="cd07181">
    <property type="entry name" value="RNase_HII_eukaryota_like"/>
    <property type="match status" value="1"/>
</dbReference>
<evidence type="ECO:0000256" key="7">
    <source>
        <dbReference type="ARBA" id="ARBA00022801"/>
    </source>
</evidence>
<evidence type="ECO:0000256" key="5">
    <source>
        <dbReference type="ARBA" id="ARBA00022723"/>
    </source>
</evidence>
<feature type="domain" description="RNase H type-2" evidence="11">
    <location>
        <begin position="102"/>
        <end position="335"/>
    </location>
</feature>
<dbReference type="GO" id="GO:0003723">
    <property type="term" value="F:RNA binding"/>
    <property type="evidence" value="ECO:0007669"/>
    <property type="project" value="UniProtKB-UniRule"/>
</dbReference>
<feature type="compositionally biased region" description="Low complexity" evidence="10">
    <location>
        <begin position="28"/>
        <end position="45"/>
    </location>
</feature>
<evidence type="ECO:0000256" key="10">
    <source>
        <dbReference type="SAM" id="MobiDB-lite"/>
    </source>
</evidence>
<comment type="caution">
    <text evidence="12">The sequence shown here is derived from an EMBL/GenBank/DDBJ whole genome shotgun (WGS) entry which is preliminary data.</text>
</comment>
<evidence type="ECO:0000256" key="2">
    <source>
        <dbReference type="ARBA" id="ARBA00001946"/>
    </source>
</evidence>
<evidence type="ECO:0000313" key="13">
    <source>
        <dbReference type="Proteomes" id="UP000241890"/>
    </source>
</evidence>
<dbReference type="PROSITE" id="PS51975">
    <property type="entry name" value="RNASE_H_2"/>
    <property type="match status" value="1"/>
</dbReference>
<reference evidence="12 13" key="1">
    <citation type="submission" date="2017-12" db="EMBL/GenBank/DDBJ databases">
        <title>Sequencing, de novo assembly and annotation of complete genome of a new Thraustochytrid species, strain FCC1311.</title>
        <authorList>
            <person name="Sedici K."/>
            <person name="Godart F."/>
            <person name="Aiese Cigliano R."/>
            <person name="Sanseverino W."/>
            <person name="Barakat M."/>
            <person name="Ortet P."/>
            <person name="Marechal E."/>
            <person name="Cagnac O."/>
            <person name="Amato A."/>
        </authorList>
    </citation>
    <scope>NUCLEOTIDE SEQUENCE [LARGE SCALE GENOMIC DNA]</scope>
</reference>
<comment type="function">
    <text evidence="9">Endonuclease that specifically degrades the RNA of RNA-DNA hybrids.</text>
</comment>
<dbReference type="Proteomes" id="UP000241890">
    <property type="component" value="Unassembled WGS sequence"/>
</dbReference>
<dbReference type="InterPro" id="IPR024567">
    <property type="entry name" value="RNase_HII/HIII_dom"/>
</dbReference>
<sequence>MPKGSGFVETEFGLQLEEDEEEEEEEVVASQSQSQSPSQAATQEALSGDENDDASHNEDKGKGKDVEKGCTLEAKSADEVAAKLDAIFHVSPVPDKCKDGVPCILGIDEAGRGPVLGPMVYGAAYWPKSEADSIDKLGFNDSKQLKETDRDRFFGILEREKDRIGHVICDLSAEHISANMLLRTPVSLNVISHSTAIEMIKRVRAQGVNVAEIYVDAVGNCEWYEKRLAKIFPHAQVTVRAKADAIYKVVGAASIYAKVTRDRALRDWVFREHYDAQGQPLRRKRQLEELNCSGYPSDERTVAWLRKNADPVFGFPSVVRFSWKTARSMLGEHEEEMDTAERARLEKMRAASNMIDFVKVDWETAGERQGMVSLASTFKPGRSSLRPKYFRDRRMHAVSSF</sequence>
<dbReference type="FunCoup" id="A0A2R5GP60">
    <property type="interactions" value="205"/>
</dbReference>
<dbReference type="InterPro" id="IPR004649">
    <property type="entry name" value="RNase_H2_suA"/>
</dbReference>
<dbReference type="EC" id="3.1.26.4" evidence="9"/>
<comment type="cofactor">
    <cofactor evidence="8">
        <name>Mn(2+)</name>
        <dbReference type="ChEBI" id="CHEBI:29035"/>
    </cofactor>
    <cofactor evidence="8">
        <name>Mg(2+)</name>
        <dbReference type="ChEBI" id="CHEBI:18420"/>
    </cofactor>
    <text evidence="8">Manganese or magnesium. Binds 1 divalent metal ion per monomer in the absence of substrate. May bind a second metal ion after substrate binding.</text>
</comment>
<dbReference type="Gene3D" id="3.30.420.10">
    <property type="entry name" value="Ribonuclease H-like superfamily/Ribonuclease H"/>
    <property type="match status" value="1"/>
</dbReference>
<keyword evidence="4 8" id="KW-0540">Nuclease</keyword>
<dbReference type="AlphaFoldDB" id="A0A2R5GP60"/>
<name>A0A2R5GP60_9STRA</name>
<dbReference type="InterPro" id="IPR001352">
    <property type="entry name" value="RNase_HII/HIII"/>
</dbReference>
<dbReference type="GO" id="GO:0006298">
    <property type="term" value="P:mismatch repair"/>
    <property type="evidence" value="ECO:0007669"/>
    <property type="project" value="TreeGrafter"/>
</dbReference>
<dbReference type="NCBIfam" id="TIGR00729">
    <property type="entry name" value="ribonuclease HII"/>
    <property type="match status" value="1"/>
</dbReference>
<feature type="binding site" evidence="8">
    <location>
        <position position="216"/>
    </location>
    <ligand>
        <name>a divalent metal cation</name>
        <dbReference type="ChEBI" id="CHEBI:60240"/>
    </ligand>
</feature>
<dbReference type="InterPro" id="IPR036397">
    <property type="entry name" value="RNaseH_sf"/>
</dbReference>
<dbReference type="EMBL" id="BEYU01000063">
    <property type="protein sequence ID" value="GBG29664.1"/>
    <property type="molecule type" value="Genomic_DNA"/>
</dbReference>
<dbReference type="GO" id="GO:0032299">
    <property type="term" value="C:ribonuclease H2 complex"/>
    <property type="evidence" value="ECO:0007669"/>
    <property type="project" value="TreeGrafter"/>
</dbReference>
<dbReference type="PANTHER" id="PTHR10954:SF7">
    <property type="entry name" value="RIBONUCLEASE H2 SUBUNIT A"/>
    <property type="match status" value="1"/>
</dbReference>
<comment type="cofactor">
    <cofactor evidence="2">
        <name>Mg(2+)</name>
        <dbReference type="ChEBI" id="CHEBI:18420"/>
    </cofactor>
</comment>
<protein>
    <recommendedName>
        <fullName evidence="9">Ribonuclease</fullName>
        <ecNumber evidence="9">3.1.26.4</ecNumber>
    </recommendedName>
</protein>
<dbReference type="GO" id="GO:0043137">
    <property type="term" value="P:DNA replication, removal of RNA primer"/>
    <property type="evidence" value="ECO:0007669"/>
    <property type="project" value="TreeGrafter"/>
</dbReference>
<evidence type="ECO:0000256" key="9">
    <source>
        <dbReference type="RuleBase" id="RU003515"/>
    </source>
</evidence>
<feature type="binding site" evidence="8">
    <location>
        <position position="108"/>
    </location>
    <ligand>
        <name>a divalent metal cation</name>
        <dbReference type="ChEBI" id="CHEBI:60240"/>
    </ligand>
</feature>
<dbReference type="SUPFAM" id="SSF53098">
    <property type="entry name" value="Ribonuclease H-like"/>
    <property type="match status" value="1"/>
</dbReference>
<keyword evidence="5 8" id="KW-0479">Metal-binding</keyword>
<keyword evidence="7 8" id="KW-0378">Hydrolase</keyword>
<evidence type="ECO:0000256" key="3">
    <source>
        <dbReference type="ARBA" id="ARBA00007058"/>
    </source>
</evidence>
<keyword evidence="13" id="KW-1185">Reference proteome</keyword>
<evidence type="ECO:0000259" key="11">
    <source>
        <dbReference type="PROSITE" id="PS51975"/>
    </source>
</evidence>
<dbReference type="InterPro" id="IPR012337">
    <property type="entry name" value="RNaseH-like_sf"/>
</dbReference>
<gene>
    <name evidence="12" type="ORF">FCC1311_058852</name>
</gene>
<dbReference type="Gene3D" id="1.10.10.460">
    <property type="entry name" value="Ribonuclease hii. Domain 2"/>
    <property type="match status" value="1"/>
</dbReference>
<accession>A0A2R5GP60</accession>
<comment type="similarity">
    <text evidence="3">Belongs to the RNase HII family. Eukaryotic subfamily.</text>
</comment>
<feature type="compositionally biased region" description="Acidic residues" evidence="10">
    <location>
        <begin position="16"/>
        <end position="27"/>
    </location>
</feature>
<dbReference type="OrthoDB" id="7462577at2759"/>
<dbReference type="FunFam" id="3.30.420.10:FF:000016">
    <property type="entry name" value="Ribonuclease"/>
    <property type="match status" value="1"/>
</dbReference>
<evidence type="ECO:0000256" key="8">
    <source>
        <dbReference type="PROSITE-ProRule" id="PRU01319"/>
    </source>
</evidence>
<dbReference type="GO" id="GO:0046872">
    <property type="term" value="F:metal ion binding"/>
    <property type="evidence" value="ECO:0007669"/>
    <property type="project" value="UniProtKB-KW"/>
</dbReference>
<dbReference type="PANTHER" id="PTHR10954">
    <property type="entry name" value="RIBONUCLEASE H2 SUBUNIT A"/>
    <property type="match status" value="1"/>
</dbReference>
<feature type="compositionally biased region" description="Basic and acidic residues" evidence="10">
    <location>
        <begin position="53"/>
        <end position="67"/>
    </location>
</feature>
<evidence type="ECO:0000256" key="1">
    <source>
        <dbReference type="ARBA" id="ARBA00000077"/>
    </source>
</evidence>
<feature type="region of interest" description="Disordered" evidence="10">
    <location>
        <begin position="1"/>
        <end position="67"/>
    </location>
</feature>
<comment type="catalytic activity">
    <reaction evidence="1 8 9">
        <text>Endonucleolytic cleavage to 5'-phosphomonoester.</text>
        <dbReference type="EC" id="3.1.26.4"/>
    </reaction>
</comment>
<dbReference type="FunFam" id="1.10.10.460:FF:000001">
    <property type="entry name" value="Ribonuclease"/>
    <property type="match status" value="1"/>
</dbReference>
<keyword evidence="6 8" id="KW-0255">Endonuclease</keyword>
<dbReference type="Pfam" id="PF01351">
    <property type="entry name" value="RNase_HII"/>
    <property type="match status" value="1"/>
</dbReference>
<evidence type="ECO:0000313" key="12">
    <source>
        <dbReference type="EMBL" id="GBG29664.1"/>
    </source>
</evidence>
<dbReference type="InParanoid" id="A0A2R5GP60"/>
<evidence type="ECO:0000256" key="4">
    <source>
        <dbReference type="ARBA" id="ARBA00022722"/>
    </source>
</evidence>
<proteinExistence type="inferred from homology"/>
<feature type="binding site" evidence="8">
    <location>
        <position position="109"/>
    </location>
    <ligand>
        <name>a divalent metal cation</name>
        <dbReference type="ChEBI" id="CHEBI:60240"/>
    </ligand>
</feature>
<dbReference type="GO" id="GO:0004523">
    <property type="term" value="F:RNA-DNA hybrid ribonuclease activity"/>
    <property type="evidence" value="ECO:0007669"/>
    <property type="project" value="UniProtKB-UniRule"/>
</dbReference>
<evidence type="ECO:0000256" key="6">
    <source>
        <dbReference type="ARBA" id="ARBA00022759"/>
    </source>
</evidence>
<organism evidence="12 13">
    <name type="scientific">Hondaea fermentalgiana</name>
    <dbReference type="NCBI Taxonomy" id="2315210"/>
    <lineage>
        <taxon>Eukaryota</taxon>
        <taxon>Sar</taxon>
        <taxon>Stramenopiles</taxon>
        <taxon>Bigyra</taxon>
        <taxon>Labyrinthulomycetes</taxon>
        <taxon>Thraustochytrida</taxon>
        <taxon>Thraustochytriidae</taxon>
        <taxon>Hondaea</taxon>
    </lineage>
</organism>
<dbReference type="InterPro" id="IPR023160">
    <property type="entry name" value="RNase_HII_hlx-loop-hlx_cap_dom"/>
</dbReference>